<dbReference type="GO" id="GO:0009055">
    <property type="term" value="F:electron transfer activity"/>
    <property type="evidence" value="ECO:0007669"/>
    <property type="project" value="InterPro"/>
</dbReference>
<evidence type="ECO:0000256" key="11">
    <source>
        <dbReference type="ARBA" id="ARBA00046266"/>
    </source>
</evidence>
<evidence type="ECO:0000256" key="6">
    <source>
        <dbReference type="ARBA" id="ARBA00022729"/>
    </source>
</evidence>
<dbReference type="GO" id="GO:0009535">
    <property type="term" value="C:chloroplast thylakoid membrane"/>
    <property type="evidence" value="ECO:0007669"/>
    <property type="project" value="TreeGrafter"/>
</dbReference>
<dbReference type="GO" id="GO:0015979">
    <property type="term" value="P:photosynthesis"/>
    <property type="evidence" value="ECO:0007669"/>
    <property type="project" value="UniProtKB-KW"/>
</dbReference>
<keyword evidence="8" id="KW-0793">Thylakoid</keyword>
<dbReference type="PRINTS" id="PR00610">
    <property type="entry name" value="CYTOCHROMEF"/>
</dbReference>
<evidence type="ECO:0000256" key="3">
    <source>
        <dbReference type="ARBA" id="ARBA00022531"/>
    </source>
</evidence>
<protein>
    <recommendedName>
        <fullName evidence="2">Cytochrome f</fullName>
    </recommendedName>
</protein>
<dbReference type="AlphaFoldDB" id="A0A498KKE1"/>
<dbReference type="EMBL" id="RDQH01000327">
    <property type="protein sequence ID" value="RXI07926.1"/>
    <property type="molecule type" value="Genomic_DNA"/>
</dbReference>
<comment type="subcellular location">
    <subcellularLocation>
        <location evidence="11">Plastid thylakoid membrane</location>
        <topology evidence="11">Single-pass membrane protein</topology>
    </subcellularLocation>
</comment>
<dbReference type="STRING" id="3750.A0A498KKE1"/>
<proteinExistence type="predicted"/>
<evidence type="ECO:0000256" key="8">
    <source>
        <dbReference type="ARBA" id="ARBA00023078"/>
    </source>
</evidence>
<dbReference type="SUPFAM" id="SSF51246">
    <property type="entry name" value="Rudiment single hybrid motif"/>
    <property type="match status" value="1"/>
</dbReference>
<dbReference type="Proteomes" id="UP000290289">
    <property type="component" value="Chromosome 1"/>
</dbReference>
<dbReference type="GO" id="GO:0005506">
    <property type="term" value="F:iron ion binding"/>
    <property type="evidence" value="ECO:0007669"/>
    <property type="project" value="InterPro"/>
</dbReference>
<keyword evidence="9" id="KW-0472">Membrane</keyword>
<keyword evidence="3" id="KW-0602">Photosynthesis</keyword>
<evidence type="ECO:0000256" key="1">
    <source>
        <dbReference type="ARBA" id="ARBA00003068"/>
    </source>
</evidence>
<comment type="subunit">
    <text evidence="10">The 4 large subunits of the cytochrome b6-f complex are cytochrome b6, subunit IV (17 kDa polypeptide, PetD), cytochrome f and the Rieske protein, while the 4 small subunits are PetG, PetL, PetM and PetN. The complex functions as a dimer.</text>
</comment>
<evidence type="ECO:0000313" key="12">
    <source>
        <dbReference type="EMBL" id="RXI07926.1"/>
    </source>
</evidence>
<keyword evidence="13" id="KW-1185">Reference proteome</keyword>
<comment type="caution">
    <text evidence="12">The sequence shown here is derived from an EMBL/GenBank/DDBJ whole genome shotgun (WGS) entry which is preliminary data.</text>
</comment>
<dbReference type="PROSITE" id="PS51010">
    <property type="entry name" value="CYTF"/>
    <property type="match status" value="1"/>
</dbReference>
<dbReference type="SUPFAM" id="SSF49441">
    <property type="entry name" value="Cytochrome f, large domain"/>
    <property type="match status" value="1"/>
</dbReference>
<organism evidence="12 13">
    <name type="scientific">Malus domestica</name>
    <name type="common">Apple</name>
    <name type="synonym">Pyrus malus</name>
    <dbReference type="NCBI Taxonomy" id="3750"/>
    <lineage>
        <taxon>Eukaryota</taxon>
        <taxon>Viridiplantae</taxon>
        <taxon>Streptophyta</taxon>
        <taxon>Embryophyta</taxon>
        <taxon>Tracheophyta</taxon>
        <taxon>Spermatophyta</taxon>
        <taxon>Magnoliopsida</taxon>
        <taxon>eudicotyledons</taxon>
        <taxon>Gunneridae</taxon>
        <taxon>Pentapetalae</taxon>
        <taxon>rosids</taxon>
        <taxon>fabids</taxon>
        <taxon>Rosales</taxon>
        <taxon>Rosaceae</taxon>
        <taxon>Amygdaloideae</taxon>
        <taxon>Maleae</taxon>
        <taxon>Malus</taxon>
    </lineage>
</organism>
<dbReference type="PANTHER" id="PTHR33288">
    <property type="match status" value="1"/>
</dbReference>
<comment type="function">
    <text evidence="1">Component of the cytochrome b6-f complex, which mediates electron transfer between photosystem II (PSII) and photosystem I (PSI), cyclic electron flow around PSI, and state transitions.</text>
</comment>
<evidence type="ECO:0000256" key="7">
    <source>
        <dbReference type="ARBA" id="ARBA00022989"/>
    </source>
</evidence>
<evidence type="ECO:0000256" key="2">
    <source>
        <dbReference type="ARBA" id="ARBA00013528"/>
    </source>
</evidence>
<evidence type="ECO:0000256" key="10">
    <source>
        <dbReference type="ARBA" id="ARBA00025834"/>
    </source>
</evidence>
<accession>A0A498KKE1</accession>
<evidence type="ECO:0000256" key="4">
    <source>
        <dbReference type="ARBA" id="ARBA00022640"/>
    </source>
</evidence>
<dbReference type="InterPro" id="IPR036826">
    <property type="entry name" value="Cyt_f_lg_dom_sf"/>
</dbReference>
<dbReference type="Pfam" id="PF01333">
    <property type="entry name" value="Apocytochr_F_C"/>
    <property type="match status" value="1"/>
</dbReference>
<gene>
    <name evidence="12" type="ORF">DVH24_014492</name>
</gene>
<reference evidence="12 13" key="1">
    <citation type="submission" date="2018-10" db="EMBL/GenBank/DDBJ databases">
        <title>A high-quality apple genome assembly.</title>
        <authorList>
            <person name="Hu J."/>
        </authorList>
    </citation>
    <scope>NUCLEOTIDE SEQUENCE [LARGE SCALE GENOMIC DNA]</scope>
    <source>
        <strain evidence="13">cv. HFTH1</strain>
        <tissue evidence="12">Young leaf</tissue>
    </source>
</reference>
<keyword evidence="5" id="KW-0812">Transmembrane</keyword>
<dbReference type="InterPro" id="IPR002325">
    <property type="entry name" value="Cyt_f"/>
</dbReference>
<keyword evidence="7" id="KW-1133">Transmembrane helix</keyword>
<keyword evidence="4" id="KW-0934">Plastid</keyword>
<evidence type="ECO:0000313" key="13">
    <source>
        <dbReference type="Proteomes" id="UP000290289"/>
    </source>
</evidence>
<dbReference type="Gene3D" id="2.40.50.100">
    <property type="match status" value="1"/>
</dbReference>
<evidence type="ECO:0000256" key="5">
    <source>
        <dbReference type="ARBA" id="ARBA00022692"/>
    </source>
</evidence>
<sequence length="266" mass="29847">MHFTAPQEIPSNPTILQLGSFDRLSDGCQVVDIIPQGLKLLVSEGESVKLDQPLTSNPNVGGFGQGDLEIVLQDPFLFQWLGHFDSVVAVEALKPSFCNIYPQIDCLTDSDPDMANPLLDVACSSMNEKYSRITTENELSSVSIIQGDTWVVTFTRVDHEISEEAELEMEEEELLLMLSVSAILVWTLRNSYRDTSSGFSSLNISNKSIDSALMIFKAQKGIKGRKNINWKVVKFKEKATYTQQKIDTLRIEWAEHVDDFIPINIQ</sequence>
<name>A0A498KKE1_MALDO</name>
<dbReference type="PANTHER" id="PTHR33288:SF10">
    <property type="entry name" value="CYTOCHROME F"/>
    <property type="match status" value="1"/>
</dbReference>
<keyword evidence="6" id="KW-0732">Signal</keyword>
<dbReference type="InterPro" id="IPR011054">
    <property type="entry name" value="Rudment_hybrid_motif"/>
</dbReference>
<evidence type="ECO:0000256" key="9">
    <source>
        <dbReference type="ARBA" id="ARBA00023136"/>
    </source>
</evidence>
<dbReference type="GO" id="GO:0020037">
    <property type="term" value="F:heme binding"/>
    <property type="evidence" value="ECO:0007669"/>
    <property type="project" value="InterPro"/>
</dbReference>